<feature type="region of interest" description="Disordered" evidence="8">
    <location>
        <begin position="436"/>
        <end position="470"/>
    </location>
</feature>
<proteinExistence type="inferred from homology"/>
<dbReference type="PROSITE" id="PS00107">
    <property type="entry name" value="PROTEIN_KINASE_ATP"/>
    <property type="match status" value="1"/>
</dbReference>
<comment type="similarity">
    <text evidence="7">Belongs to the protein kinase superfamily.</text>
</comment>
<reference evidence="10 11" key="1">
    <citation type="journal article" date="2016" name="PLoS ONE">
        <title>Sequence Assembly of Yarrowia lipolytica Strain W29/CLIB89 Shows Transposable Element Diversity.</title>
        <authorList>
            <person name="Magnan C."/>
            <person name="Yu J."/>
            <person name="Chang I."/>
            <person name="Jahn E."/>
            <person name="Kanomata Y."/>
            <person name="Wu J."/>
            <person name="Zeller M."/>
            <person name="Oakes M."/>
            <person name="Baldi P."/>
            <person name="Sandmeyer S."/>
        </authorList>
    </citation>
    <scope>NUCLEOTIDE SEQUENCE [LARGE SCALE GENOMIC DNA]</scope>
    <source>
        <strain evidence="11">CLIB89(W29)</strain>
    </source>
</reference>
<dbReference type="VEuPathDB" id="FungiDB:YALI0_D26213g"/>
<dbReference type="Gene3D" id="3.30.200.20">
    <property type="entry name" value="Phosphorylase Kinase, domain 1"/>
    <property type="match status" value="1"/>
</dbReference>
<dbReference type="RefSeq" id="XP_503305.2">
    <property type="nucleotide sequence ID" value="XM_503305.3"/>
</dbReference>
<dbReference type="Proteomes" id="UP000182444">
    <property type="component" value="Chromosome 1D"/>
</dbReference>
<organism evidence="10 11">
    <name type="scientific">Yarrowia lipolytica</name>
    <name type="common">Candida lipolytica</name>
    <dbReference type="NCBI Taxonomy" id="4952"/>
    <lineage>
        <taxon>Eukaryota</taxon>
        <taxon>Fungi</taxon>
        <taxon>Dikarya</taxon>
        <taxon>Ascomycota</taxon>
        <taxon>Saccharomycotina</taxon>
        <taxon>Dipodascomycetes</taxon>
        <taxon>Dipodascales</taxon>
        <taxon>Dipodascales incertae sedis</taxon>
        <taxon>Yarrowia</taxon>
    </lineage>
</organism>
<dbReference type="InterPro" id="IPR017441">
    <property type="entry name" value="Protein_kinase_ATP_BS"/>
</dbReference>
<evidence type="ECO:0000256" key="6">
    <source>
        <dbReference type="PROSITE-ProRule" id="PRU10141"/>
    </source>
</evidence>
<dbReference type="SMART" id="SM00220">
    <property type="entry name" value="S_TKc"/>
    <property type="match status" value="1"/>
</dbReference>
<feature type="domain" description="Protein kinase" evidence="9">
    <location>
        <begin position="64"/>
        <end position="319"/>
    </location>
</feature>
<keyword evidence="4" id="KW-0418">Kinase</keyword>
<dbReference type="PROSITE" id="PS50011">
    <property type="entry name" value="PROTEIN_KINASE_DOM"/>
    <property type="match status" value="1"/>
</dbReference>
<dbReference type="KEGG" id="yli:2910742"/>
<name>A0A1D8NGA3_YARLL</name>
<evidence type="ECO:0000313" key="11">
    <source>
        <dbReference type="Proteomes" id="UP000182444"/>
    </source>
</evidence>
<gene>
    <name evidence="10" type="ORF">YALI1_D34643g</name>
</gene>
<evidence type="ECO:0000256" key="3">
    <source>
        <dbReference type="ARBA" id="ARBA00022741"/>
    </source>
</evidence>
<dbReference type="CDD" id="cd05578">
    <property type="entry name" value="STKc_Yank1"/>
    <property type="match status" value="1"/>
</dbReference>
<evidence type="ECO:0000256" key="2">
    <source>
        <dbReference type="ARBA" id="ARBA00022679"/>
    </source>
</evidence>
<evidence type="ECO:0000256" key="4">
    <source>
        <dbReference type="ARBA" id="ARBA00022777"/>
    </source>
</evidence>
<keyword evidence="2" id="KW-0808">Transferase</keyword>
<dbReference type="GO" id="GO:0005524">
    <property type="term" value="F:ATP binding"/>
    <property type="evidence" value="ECO:0007669"/>
    <property type="project" value="UniProtKB-UniRule"/>
</dbReference>
<accession>A0A1D8NGA3</accession>
<feature type="binding site" evidence="6">
    <location>
        <position position="93"/>
    </location>
    <ligand>
        <name>ATP</name>
        <dbReference type="ChEBI" id="CHEBI:30616"/>
    </ligand>
</feature>
<evidence type="ECO:0000256" key="8">
    <source>
        <dbReference type="SAM" id="MobiDB-lite"/>
    </source>
</evidence>
<dbReference type="OrthoDB" id="354826at2759"/>
<evidence type="ECO:0000259" key="9">
    <source>
        <dbReference type="PROSITE" id="PS50011"/>
    </source>
</evidence>
<keyword evidence="3 6" id="KW-0547">Nucleotide-binding</keyword>
<dbReference type="GO" id="GO:0004674">
    <property type="term" value="F:protein serine/threonine kinase activity"/>
    <property type="evidence" value="ECO:0007669"/>
    <property type="project" value="UniProtKB-KW"/>
</dbReference>
<dbReference type="InterPro" id="IPR000719">
    <property type="entry name" value="Prot_kinase_dom"/>
</dbReference>
<dbReference type="VEuPathDB" id="FungiDB:YALI1_D34643g"/>
<keyword evidence="1 7" id="KW-0723">Serine/threonine-protein kinase</keyword>
<keyword evidence="5 6" id="KW-0067">ATP-binding</keyword>
<dbReference type="InterPro" id="IPR011009">
    <property type="entry name" value="Kinase-like_dom_sf"/>
</dbReference>
<evidence type="ECO:0000256" key="7">
    <source>
        <dbReference type="RuleBase" id="RU000304"/>
    </source>
</evidence>
<dbReference type="PANTHER" id="PTHR24355:SF18">
    <property type="entry name" value="G PROTEIN-COUPLED RECEPTOR KINASE"/>
    <property type="match status" value="1"/>
</dbReference>
<evidence type="ECO:0000313" key="10">
    <source>
        <dbReference type="EMBL" id="AOW04672.1"/>
    </source>
</evidence>
<dbReference type="SUPFAM" id="SSF56112">
    <property type="entry name" value="Protein kinase-like (PK-like)"/>
    <property type="match status" value="1"/>
</dbReference>
<dbReference type="EMBL" id="CP017556">
    <property type="protein sequence ID" value="AOW04672.1"/>
    <property type="molecule type" value="Genomic_DNA"/>
</dbReference>
<sequence length="470" mass="53419">MGQAQTRLADEDPEEASRRRESFLPQAPPKKPKVPPPYVSDPMMLPSDSSTIDSSASLDNLDNYELLQVVGSGAFSKVRVVRQMTTNNVYALKYSVREDIVKLGRTQLMLNERRILLRLQHPFLCNLHQTFCDSEYLYTLLDLMTGGDLRWHIERKTFSEATIRFWVVEVACAVAYLHEKGVVHRDIKPDNIMLDELGHARLGDFNVACMLPYGEYKTDSGCGTIGYMAPEVVRAKYNHLVDWWSLGAVFYECLYGTVPYRYHSTDEYRRMKLKEHSNLFPVTQPQVSMAAIEALDLLLTVEAQYRLHDVDQLLQLSYFRGFTRLGLEKKLYSQHMDKGVMKEGIGGTNWQGPVFVPDADELNYDESLDVEELLMLDRSLVNDRAQGFKRKKWTSSNRGQVILDEEYVPFERKASLNTSISACDLVTRNWGNRNLSGKSKVAGKRRSGPESGVVAIGKAGKGSRVQPIKQ</sequence>
<evidence type="ECO:0000256" key="1">
    <source>
        <dbReference type="ARBA" id="ARBA00022527"/>
    </source>
</evidence>
<dbReference type="PROSITE" id="PS00108">
    <property type="entry name" value="PROTEIN_KINASE_ST"/>
    <property type="match status" value="1"/>
</dbReference>
<dbReference type="eggNOG" id="KOG0598">
    <property type="taxonomic scope" value="Eukaryota"/>
</dbReference>
<dbReference type="GeneID" id="2910742"/>
<feature type="region of interest" description="Disordered" evidence="8">
    <location>
        <begin position="1"/>
        <end position="52"/>
    </location>
</feature>
<feature type="compositionally biased region" description="Pro residues" evidence="8">
    <location>
        <begin position="26"/>
        <end position="39"/>
    </location>
</feature>
<dbReference type="Pfam" id="PF00069">
    <property type="entry name" value="Pkinase"/>
    <property type="match status" value="1"/>
</dbReference>
<dbReference type="Gene3D" id="1.10.510.10">
    <property type="entry name" value="Transferase(Phosphotransferase) domain 1"/>
    <property type="match status" value="1"/>
</dbReference>
<dbReference type="AlphaFoldDB" id="A0A1D8NGA3"/>
<dbReference type="PANTHER" id="PTHR24355">
    <property type="entry name" value="G PROTEIN-COUPLED RECEPTOR KINASE/RIBOSOMAL PROTEIN S6 KINASE"/>
    <property type="match status" value="1"/>
</dbReference>
<protein>
    <recommendedName>
        <fullName evidence="9">Protein kinase domain-containing protein</fullName>
    </recommendedName>
</protein>
<evidence type="ECO:0000256" key="5">
    <source>
        <dbReference type="ARBA" id="ARBA00022840"/>
    </source>
</evidence>
<dbReference type="InterPro" id="IPR008271">
    <property type="entry name" value="Ser/Thr_kinase_AS"/>
</dbReference>